<sequence>MSQEFVMIGRMPLDRQREVVVGVLPKTGDVQTYINGADSLLGSQGRQIAPISPATANAWAGLLQKAAIAAEAISAAHEQYQAAIAAVVGAEQ</sequence>
<dbReference type="GeneID" id="60322281"/>
<dbReference type="Proteomes" id="UP000240226">
    <property type="component" value="Segment"/>
</dbReference>
<protein>
    <submittedName>
        <fullName evidence="1">Uncharacterized protein</fullName>
    </submittedName>
</protein>
<dbReference type="KEGG" id="vg:60322281"/>
<proteinExistence type="predicted"/>
<gene>
    <name evidence="1" type="primary">53</name>
    <name evidence="1" type="ORF">SEA_PAOLA_53</name>
</gene>
<evidence type="ECO:0000313" key="2">
    <source>
        <dbReference type="Proteomes" id="UP000240226"/>
    </source>
</evidence>
<organism evidence="1 2">
    <name type="scientific">Mycobacterium phage Paola</name>
    <dbReference type="NCBI Taxonomy" id="2094139"/>
    <lineage>
        <taxon>Viruses</taxon>
        <taxon>Duplodnaviria</taxon>
        <taxon>Heunggongvirae</taxon>
        <taxon>Uroviricota</taxon>
        <taxon>Caudoviricetes</taxon>
        <taxon>Weiservirinae</taxon>
        <taxon>Kratiovirus</taxon>
        <taxon>Kratiovirus paola</taxon>
    </lineage>
</organism>
<evidence type="ECO:0000313" key="1">
    <source>
        <dbReference type="EMBL" id="AVO25883.1"/>
    </source>
</evidence>
<name>A0A2P1JZX0_9CAUD</name>
<accession>A0A2P1JZX0</accession>
<keyword evidence="2" id="KW-1185">Reference proteome</keyword>
<reference evidence="1 2" key="1">
    <citation type="submission" date="2018-02" db="EMBL/GenBank/DDBJ databases">
        <authorList>
            <person name="Alam S."/>
            <person name="Brenner L."/>
            <person name="Nol-Bernardino P."/>
            <person name="Laskow J."/>
            <person name="Ma X."/>
            <person name="Miikeda A."/>
            <person name="Rojas C."/>
            <person name="Shen J."/>
            <person name="Sukhina A."/>
            <person name="Walas N."/>
            <person name="Wei W."/>
            <person name="Wentworth S."/>
            <person name="Freise A."/>
            <person name="Ibarra X."/>
            <person name="Reddi K."/>
            <person name="Moberg-Parker J."/>
            <person name="Garlena R.A."/>
            <person name="Russell D.A."/>
            <person name="Pope W.H."/>
            <person name="Jacobs-Sera D."/>
            <person name="Hendrix R.W."/>
            <person name="Hatfull G.F."/>
        </authorList>
    </citation>
    <scope>NUCLEOTIDE SEQUENCE [LARGE SCALE GENOMIC DNA]</scope>
</reference>
<dbReference type="RefSeq" id="YP_009950859.1">
    <property type="nucleotide sequence ID" value="NC_051595.1"/>
</dbReference>
<dbReference type="EMBL" id="MG962374">
    <property type="protein sequence ID" value="AVO25883.1"/>
    <property type="molecule type" value="Genomic_DNA"/>
</dbReference>